<dbReference type="EMBL" id="CAFZ01000011">
    <property type="protein sequence ID" value="CCA67234.1"/>
    <property type="molecule type" value="Genomic_DNA"/>
</dbReference>
<feature type="compositionally biased region" description="Basic residues" evidence="1">
    <location>
        <begin position="56"/>
        <end position="65"/>
    </location>
</feature>
<dbReference type="Gene3D" id="3.20.20.80">
    <property type="entry name" value="Glycosidases"/>
    <property type="match status" value="1"/>
</dbReference>
<dbReference type="Pfam" id="PF11790">
    <property type="entry name" value="Glyco_hydro_cc"/>
    <property type="match status" value="1"/>
</dbReference>
<evidence type="ECO:0000259" key="3">
    <source>
        <dbReference type="Pfam" id="PF11790"/>
    </source>
</evidence>
<proteinExistence type="predicted"/>
<dbReference type="GO" id="GO:0071966">
    <property type="term" value="P:fungal-type cell wall polysaccharide metabolic process"/>
    <property type="evidence" value="ECO:0007669"/>
    <property type="project" value="TreeGrafter"/>
</dbReference>
<accession>G4T7G4</accession>
<dbReference type="InParanoid" id="G4T7G4"/>
<dbReference type="PANTHER" id="PTHR34154">
    <property type="entry name" value="ALKALI-SENSITIVE LINKAGE PROTEIN 1"/>
    <property type="match status" value="1"/>
</dbReference>
<dbReference type="AlphaFoldDB" id="G4T7G4"/>
<dbReference type="InterPro" id="IPR053183">
    <property type="entry name" value="ASL1"/>
</dbReference>
<evidence type="ECO:0000313" key="4">
    <source>
        <dbReference type="EMBL" id="CCA67234.1"/>
    </source>
</evidence>
<evidence type="ECO:0000313" key="5">
    <source>
        <dbReference type="Proteomes" id="UP000007148"/>
    </source>
</evidence>
<keyword evidence="5" id="KW-1185">Reference proteome</keyword>
<dbReference type="STRING" id="1109443.G4T7G4"/>
<feature type="compositionally biased region" description="Polar residues" evidence="1">
    <location>
        <begin position="67"/>
        <end position="84"/>
    </location>
</feature>
<keyword evidence="2" id="KW-0732">Signal</keyword>
<dbReference type="OrthoDB" id="5959761at2759"/>
<dbReference type="Proteomes" id="UP000007148">
    <property type="component" value="Unassembled WGS sequence"/>
</dbReference>
<feature type="chain" id="PRO_5003468778" description="Asl1-like glycosyl hydrolase catalytic domain-containing protein" evidence="2">
    <location>
        <begin position="28"/>
        <end position="364"/>
    </location>
</feature>
<comment type="caution">
    <text evidence="4">The sequence shown here is derived from an EMBL/GenBank/DDBJ whole genome shotgun (WGS) entry which is preliminary data.</text>
</comment>
<feature type="compositionally biased region" description="Gly residues" evidence="1">
    <location>
        <begin position="88"/>
        <end position="104"/>
    </location>
</feature>
<dbReference type="SMR" id="G4T7G4"/>
<gene>
    <name evidence="4" type="ORF">PIIN_01067</name>
</gene>
<sequence length="364" mass="39334">MTLLKAVVASSAVAFTILSQAVTPVAALAAPAHGLSARHAAPGISPNHGGIIKRKRNLHKQRKRCLAQNNPGTTSSASNPTPTDTGNNNGGSTGNTGNTGGNNGGGGQVSSWVCGNTNTKIGIAMEWMLADNLAAFRGNACGVYNWAAYPPDPNQLGNLQYWPMLARGDWNNVNEFQNNVLNSGTHYPWALGFNEVNQRGQAAGDGDYMDIGWAAQLWRENFMPLRYRGTGLVSPSTTNTDGGLDWMQNWMNTLGGHEQPDAIATHWYGTSPDDLRNWLEKVHNRFGKPIWLTEFACNDFGTNSCPMDVFAFAAAAKAIINSLDYVVVACPFGFVNTLSGVNYASRLIYDGGWPNDLARMWLSY</sequence>
<protein>
    <recommendedName>
        <fullName evidence="3">Asl1-like glycosyl hydrolase catalytic domain-containing protein</fullName>
    </recommendedName>
</protein>
<feature type="signal peptide" evidence="2">
    <location>
        <begin position="1"/>
        <end position="27"/>
    </location>
</feature>
<dbReference type="PANTHER" id="PTHR34154:SF3">
    <property type="entry name" value="ALKALI-SENSITIVE LINKAGE PROTEIN 1"/>
    <property type="match status" value="1"/>
</dbReference>
<reference evidence="4 5" key="1">
    <citation type="journal article" date="2011" name="PLoS Pathog.">
        <title>Endophytic Life Strategies Decoded by Genome and Transcriptome Analyses of the Mutualistic Root Symbiont Piriformospora indica.</title>
        <authorList>
            <person name="Zuccaro A."/>
            <person name="Lahrmann U."/>
            <person name="Guldener U."/>
            <person name="Langen G."/>
            <person name="Pfiffi S."/>
            <person name="Biedenkopf D."/>
            <person name="Wong P."/>
            <person name="Samans B."/>
            <person name="Grimm C."/>
            <person name="Basiewicz M."/>
            <person name="Murat C."/>
            <person name="Martin F."/>
            <person name="Kogel K.H."/>
        </authorList>
    </citation>
    <scope>NUCLEOTIDE SEQUENCE [LARGE SCALE GENOMIC DNA]</scope>
    <source>
        <strain evidence="4 5">DSM 11827</strain>
    </source>
</reference>
<organism evidence="4 5">
    <name type="scientific">Serendipita indica (strain DSM 11827)</name>
    <name type="common">Root endophyte fungus</name>
    <name type="synonym">Piriformospora indica</name>
    <dbReference type="NCBI Taxonomy" id="1109443"/>
    <lineage>
        <taxon>Eukaryota</taxon>
        <taxon>Fungi</taxon>
        <taxon>Dikarya</taxon>
        <taxon>Basidiomycota</taxon>
        <taxon>Agaricomycotina</taxon>
        <taxon>Agaricomycetes</taxon>
        <taxon>Sebacinales</taxon>
        <taxon>Serendipitaceae</taxon>
        <taxon>Serendipita</taxon>
    </lineage>
</organism>
<dbReference type="eggNOG" id="ENOG502RZ9J">
    <property type="taxonomic scope" value="Eukaryota"/>
</dbReference>
<dbReference type="HOGENOM" id="CLU_040908_0_1_1"/>
<feature type="domain" description="Asl1-like glycosyl hydrolase catalytic" evidence="3">
    <location>
        <begin position="142"/>
        <end position="358"/>
    </location>
</feature>
<evidence type="ECO:0000256" key="2">
    <source>
        <dbReference type="SAM" id="SignalP"/>
    </source>
</evidence>
<name>G4T7G4_SERID</name>
<evidence type="ECO:0000256" key="1">
    <source>
        <dbReference type="SAM" id="MobiDB-lite"/>
    </source>
</evidence>
<dbReference type="InterPro" id="IPR017853">
    <property type="entry name" value="GH"/>
</dbReference>
<dbReference type="GO" id="GO:0009277">
    <property type="term" value="C:fungal-type cell wall"/>
    <property type="evidence" value="ECO:0007669"/>
    <property type="project" value="TreeGrafter"/>
</dbReference>
<dbReference type="SUPFAM" id="SSF51445">
    <property type="entry name" value="(Trans)glycosidases"/>
    <property type="match status" value="1"/>
</dbReference>
<dbReference type="InterPro" id="IPR024655">
    <property type="entry name" value="Asl1_glyco_hydro_catalytic"/>
</dbReference>
<feature type="region of interest" description="Disordered" evidence="1">
    <location>
        <begin position="56"/>
        <end position="104"/>
    </location>
</feature>